<feature type="transmembrane region" description="Helical" evidence="1">
    <location>
        <begin position="79"/>
        <end position="102"/>
    </location>
</feature>
<keyword evidence="1" id="KW-1133">Transmembrane helix</keyword>
<feature type="transmembrane region" description="Helical" evidence="1">
    <location>
        <begin position="46"/>
        <end position="67"/>
    </location>
</feature>
<proteinExistence type="predicted"/>
<feature type="transmembrane region" description="Helical" evidence="1">
    <location>
        <begin position="108"/>
        <end position="126"/>
    </location>
</feature>
<dbReference type="Proteomes" id="UP001519343">
    <property type="component" value="Unassembled WGS sequence"/>
</dbReference>
<dbReference type="Pfam" id="PF10067">
    <property type="entry name" value="DUF2306"/>
    <property type="match status" value="1"/>
</dbReference>
<feature type="transmembrane region" description="Helical" evidence="1">
    <location>
        <begin position="146"/>
        <end position="167"/>
    </location>
</feature>
<sequence length="209" mass="24004">MKPKKSWWVLFVVSLGVVIPFSAPYFTLDPAYSRVKFSSTAIQFPLLVTHIITACVALLTGFLQFIDRFRIKKPKVHRYLGRVYVGSVFISGLIALVYFFYVEDLSKATSFLALSLLWLFTCWKGYRTAVRRDFDEHRKWMIRSFAVTLVAVSGRIIVPILLLMVFLLNGFSLPGDIKATVDEMLKFNIWIGIIVNFIIVEWIILKPIG</sequence>
<feature type="transmembrane region" description="Helical" evidence="1">
    <location>
        <begin position="187"/>
        <end position="205"/>
    </location>
</feature>
<keyword evidence="1" id="KW-0812">Transmembrane</keyword>
<protein>
    <submittedName>
        <fullName evidence="2">Membrane protein</fullName>
    </submittedName>
</protein>
<evidence type="ECO:0000313" key="3">
    <source>
        <dbReference type="Proteomes" id="UP001519343"/>
    </source>
</evidence>
<feature type="transmembrane region" description="Helical" evidence="1">
    <location>
        <begin position="7"/>
        <end position="26"/>
    </location>
</feature>
<accession>A0ABS4GR88</accession>
<dbReference type="InterPro" id="IPR018750">
    <property type="entry name" value="DUF2306_membrane"/>
</dbReference>
<name>A0ABS4GR88_9BACL</name>
<evidence type="ECO:0000256" key="1">
    <source>
        <dbReference type="SAM" id="Phobius"/>
    </source>
</evidence>
<keyword evidence="3" id="KW-1185">Reference proteome</keyword>
<gene>
    <name evidence="2" type="ORF">J2Z37_002806</name>
</gene>
<dbReference type="EMBL" id="JAGGKT010000008">
    <property type="protein sequence ID" value="MBP1932795.1"/>
    <property type="molecule type" value="Genomic_DNA"/>
</dbReference>
<comment type="caution">
    <text evidence="2">The sequence shown here is derived from an EMBL/GenBank/DDBJ whole genome shotgun (WGS) entry which is preliminary data.</text>
</comment>
<organism evidence="2 3">
    <name type="scientific">Ammoniphilus resinae</name>
    <dbReference type="NCBI Taxonomy" id="861532"/>
    <lineage>
        <taxon>Bacteria</taxon>
        <taxon>Bacillati</taxon>
        <taxon>Bacillota</taxon>
        <taxon>Bacilli</taxon>
        <taxon>Bacillales</taxon>
        <taxon>Paenibacillaceae</taxon>
        <taxon>Aneurinibacillus group</taxon>
        <taxon>Ammoniphilus</taxon>
    </lineage>
</organism>
<keyword evidence="1" id="KW-0472">Membrane</keyword>
<evidence type="ECO:0000313" key="2">
    <source>
        <dbReference type="EMBL" id="MBP1932795.1"/>
    </source>
</evidence>
<dbReference type="RefSeq" id="WP_209810834.1">
    <property type="nucleotide sequence ID" value="NZ_JAGGKT010000008.1"/>
</dbReference>
<reference evidence="2 3" key="1">
    <citation type="submission" date="2021-03" db="EMBL/GenBank/DDBJ databases">
        <title>Genomic Encyclopedia of Type Strains, Phase IV (KMG-IV): sequencing the most valuable type-strain genomes for metagenomic binning, comparative biology and taxonomic classification.</title>
        <authorList>
            <person name="Goeker M."/>
        </authorList>
    </citation>
    <scope>NUCLEOTIDE SEQUENCE [LARGE SCALE GENOMIC DNA]</scope>
    <source>
        <strain evidence="2 3">DSM 24738</strain>
    </source>
</reference>